<dbReference type="Proteomes" id="UP001437256">
    <property type="component" value="Unassembled WGS sequence"/>
</dbReference>
<feature type="non-terminal residue" evidence="1">
    <location>
        <position position="78"/>
    </location>
</feature>
<evidence type="ECO:0000313" key="2">
    <source>
        <dbReference type="Proteomes" id="UP001437256"/>
    </source>
</evidence>
<gene>
    <name evidence="1" type="ORF">AAF712_016268</name>
</gene>
<reference evidence="1 2" key="1">
    <citation type="submission" date="2024-05" db="EMBL/GenBank/DDBJ databases">
        <title>A draft genome resource for the thread blight pathogen Marasmius tenuissimus strain MS-2.</title>
        <authorList>
            <person name="Yulfo-Soto G.E."/>
            <person name="Baruah I.K."/>
            <person name="Amoako-Attah I."/>
            <person name="Bukari Y."/>
            <person name="Meinhardt L.W."/>
            <person name="Bailey B.A."/>
            <person name="Cohen S.P."/>
        </authorList>
    </citation>
    <scope>NUCLEOTIDE SEQUENCE [LARGE SCALE GENOMIC DNA]</scope>
    <source>
        <strain evidence="1 2">MS-2</strain>
    </source>
</reference>
<proteinExistence type="predicted"/>
<evidence type="ECO:0000313" key="1">
    <source>
        <dbReference type="EMBL" id="KAL0057105.1"/>
    </source>
</evidence>
<sequence>NGRTIRKVINSDIHCLRLLSSEILGVTVEPKGASTSSKSQVIKLKKMVQTAEIFGCTGRYTATTLEPVNREDQEICDE</sequence>
<accession>A0ABR2Z637</accession>
<name>A0ABR2Z637_9AGAR</name>
<comment type="caution">
    <text evidence="1">The sequence shown here is derived from an EMBL/GenBank/DDBJ whole genome shotgun (WGS) entry which is preliminary data.</text>
</comment>
<organism evidence="1 2">
    <name type="scientific">Marasmius tenuissimus</name>
    <dbReference type="NCBI Taxonomy" id="585030"/>
    <lineage>
        <taxon>Eukaryota</taxon>
        <taxon>Fungi</taxon>
        <taxon>Dikarya</taxon>
        <taxon>Basidiomycota</taxon>
        <taxon>Agaricomycotina</taxon>
        <taxon>Agaricomycetes</taxon>
        <taxon>Agaricomycetidae</taxon>
        <taxon>Agaricales</taxon>
        <taxon>Marasmiineae</taxon>
        <taxon>Marasmiaceae</taxon>
        <taxon>Marasmius</taxon>
    </lineage>
</organism>
<protein>
    <submittedName>
        <fullName evidence="1">Uncharacterized protein</fullName>
    </submittedName>
</protein>
<feature type="non-terminal residue" evidence="1">
    <location>
        <position position="1"/>
    </location>
</feature>
<keyword evidence="2" id="KW-1185">Reference proteome</keyword>
<dbReference type="EMBL" id="JBBXMP010000696">
    <property type="protein sequence ID" value="KAL0057105.1"/>
    <property type="molecule type" value="Genomic_DNA"/>
</dbReference>